<evidence type="ECO:0000256" key="5">
    <source>
        <dbReference type="ARBA" id="ARBA00022679"/>
    </source>
</evidence>
<evidence type="ECO:0000313" key="13">
    <source>
        <dbReference type="Proteomes" id="UP001431775"/>
    </source>
</evidence>
<keyword evidence="11" id="KW-0784">Thiamine biosynthesis</keyword>
<dbReference type="EC" id="2.7.1.50" evidence="4"/>
<keyword evidence="8 12" id="KW-0418">Kinase</keyword>
<comment type="pathway">
    <text evidence="3">Cofactor biosynthesis; thiamine diphosphate biosynthesis; 4-methyl-5-(2-phosphoethyl)-thiazole from 5-(2-hydroxyethyl)-4-methylthiazole: step 1/1.</text>
</comment>
<dbReference type="SUPFAM" id="SSF53613">
    <property type="entry name" value="Ribokinase-like"/>
    <property type="match status" value="1"/>
</dbReference>
<evidence type="ECO:0000256" key="6">
    <source>
        <dbReference type="ARBA" id="ARBA00022723"/>
    </source>
</evidence>
<dbReference type="InterPro" id="IPR029056">
    <property type="entry name" value="Ribokinase-like"/>
</dbReference>
<evidence type="ECO:0000256" key="4">
    <source>
        <dbReference type="ARBA" id="ARBA00012129"/>
    </source>
</evidence>
<evidence type="ECO:0000256" key="10">
    <source>
        <dbReference type="ARBA" id="ARBA00022842"/>
    </source>
</evidence>
<evidence type="ECO:0000256" key="7">
    <source>
        <dbReference type="ARBA" id="ARBA00022741"/>
    </source>
</evidence>
<evidence type="ECO:0000256" key="2">
    <source>
        <dbReference type="ARBA" id="ARBA00001946"/>
    </source>
</evidence>
<sequence length="97" mass="10186">MTDGYQVIENHNGHIMMTKVTGSGCSPTAITAACLAVETNNLAASAHAMALIGIAGDIATQHAKGPGSLQMALLDTLYLLNEDQIINHANIQLKEEL</sequence>
<comment type="caution">
    <text evidence="12">The sequence shown here is derived from an EMBL/GenBank/DDBJ whole genome shotgun (WGS) entry which is preliminary data.</text>
</comment>
<keyword evidence="6" id="KW-0479">Metal-binding</keyword>
<keyword evidence="7" id="KW-0547">Nucleotide-binding</keyword>
<reference evidence="12" key="1">
    <citation type="submission" date="2023-05" db="EMBL/GenBank/DDBJ databases">
        <title>Whole genome sequence of Commensalibacter sp.</title>
        <authorList>
            <person name="Charoenyingcharoen P."/>
            <person name="Yukphan P."/>
        </authorList>
    </citation>
    <scope>NUCLEOTIDE SEQUENCE</scope>
    <source>
        <strain evidence="12">TBRC 10068</strain>
    </source>
</reference>
<comment type="cofactor">
    <cofactor evidence="2">
        <name>Mg(2+)</name>
        <dbReference type="ChEBI" id="CHEBI:18420"/>
    </cofactor>
</comment>
<keyword evidence="5 12" id="KW-0808">Transferase</keyword>
<comment type="catalytic activity">
    <reaction evidence="1">
        <text>5-(2-hydroxyethyl)-4-methylthiazole + ATP = 4-methyl-5-(2-phosphooxyethyl)-thiazole + ADP + H(+)</text>
        <dbReference type="Rhea" id="RHEA:24212"/>
        <dbReference type="ChEBI" id="CHEBI:15378"/>
        <dbReference type="ChEBI" id="CHEBI:17957"/>
        <dbReference type="ChEBI" id="CHEBI:30616"/>
        <dbReference type="ChEBI" id="CHEBI:58296"/>
        <dbReference type="ChEBI" id="CHEBI:456216"/>
        <dbReference type="EC" id="2.7.1.50"/>
    </reaction>
</comment>
<proteinExistence type="predicted"/>
<evidence type="ECO:0000313" key="12">
    <source>
        <dbReference type="EMBL" id="MDI2112829.1"/>
    </source>
</evidence>
<protein>
    <recommendedName>
        <fullName evidence="4">hydroxyethylthiazole kinase</fullName>
        <ecNumber evidence="4">2.7.1.50</ecNumber>
    </recommendedName>
</protein>
<evidence type="ECO:0000256" key="1">
    <source>
        <dbReference type="ARBA" id="ARBA00001771"/>
    </source>
</evidence>
<evidence type="ECO:0000256" key="11">
    <source>
        <dbReference type="ARBA" id="ARBA00022977"/>
    </source>
</evidence>
<dbReference type="GO" id="GO:0004417">
    <property type="term" value="F:hydroxyethylthiazole kinase activity"/>
    <property type="evidence" value="ECO:0007669"/>
    <property type="project" value="UniProtKB-EC"/>
</dbReference>
<keyword evidence="13" id="KW-1185">Reference proteome</keyword>
<evidence type="ECO:0000256" key="9">
    <source>
        <dbReference type="ARBA" id="ARBA00022840"/>
    </source>
</evidence>
<organism evidence="12 13">
    <name type="scientific">Commensalibacter nepenthis</name>
    <dbReference type="NCBI Taxonomy" id="3043872"/>
    <lineage>
        <taxon>Bacteria</taxon>
        <taxon>Pseudomonadati</taxon>
        <taxon>Pseudomonadota</taxon>
        <taxon>Alphaproteobacteria</taxon>
        <taxon>Acetobacterales</taxon>
        <taxon>Acetobacteraceae</taxon>
    </lineage>
</organism>
<dbReference type="Pfam" id="PF02110">
    <property type="entry name" value="HK"/>
    <property type="match status" value="1"/>
</dbReference>
<accession>A0ABT6Q7Q3</accession>
<keyword evidence="10" id="KW-0460">Magnesium</keyword>
<dbReference type="Proteomes" id="UP001431775">
    <property type="component" value="Unassembled WGS sequence"/>
</dbReference>
<name>A0ABT6Q7Q3_9PROT</name>
<keyword evidence="9" id="KW-0067">ATP-binding</keyword>
<dbReference type="Gene3D" id="3.40.1190.20">
    <property type="match status" value="1"/>
</dbReference>
<evidence type="ECO:0000256" key="8">
    <source>
        <dbReference type="ARBA" id="ARBA00022777"/>
    </source>
</evidence>
<dbReference type="InterPro" id="IPR000417">
    <property type="entry name" value="Hyethyz_kinase"/>
</dbReference>
<evidence type="ECO:0000256" key="3">
    <source>
        <dbReference type="ARBA" id="ARBA00004868"/>
    </source>
</evidence>
<dbReference type="EMBL" id="JASBAN010000001">
    <property type="protein sequence ID" value="MDI2112829.1"/>
    <property type="molecule type" value="Genomic_DNA"/>
</dbReference>
<gene>
    <name evidence="12" type="ORF">QJV33_05950</name>
</gene>